<protein>
    <submittedName>
        <fullName evidence="1">Uncharacterized protein</fullName>
    </submittedName>
</protein>
<accession>A0A0D0DG75</accession>
<dbReference type="EMBL" id="KN827255">
    <property type="protein sequence ID" value="KIK76870.1"/>
    <property type="molecule type" value="Genomic_DNA"/>
</dbReference>
<gene>
    <name evidence="1" type="ORF">PAXRUDRAFT_168550</name>
</gene>
<reference evidence="1 2" key="1">
    <citation type="submission" date="2014-04" db="EMBL/GenBank/DDBJ databases">
        <authorList>
            <consortium name="DOE Joint Genome Institute"/>
            <person name="Kuo A."/>
            <person name="Kohler A."/>
            <person name="Jargeat P."/>
            <person name="Nagy L.G."/>
            <person name="Floudas D."/>
            <person name="Copeland A."/>
            <person name="Barry K.W."/>
            <person name="Cichocki N."/>
            <person name="Veneault-Fourrey C."/>
            <person name="LaButti K."/>
            <person name="Lindquist E.A."/>
            <person name="Lipzen A."/>
            <person name="Lundell T."/>
            <person name="Morin E."/>
            <person name="Murat C."/>
            <person name="Sun H."/>
            <person name="Tunlid A."/>
            <person name="Henrissat B."/>
            <person name="Grigoriev I.V."/>
            <person name="Hibbett D.S."/>
            <person name="Martin F."/>
            <person name="Nordberg H.P."/>
            <person name="Cantor M.N."/>
            <person name="Hua S.X."/>
        </authorList>
    </citation>
    <scope>NUCLEOTIDE SEQUENCE [LARGE SCALE GENOMIC DNA]</scope>
    <source>
        <strain evidence="1 2">Ve08.2h10</strain>
    </source>
</reference>
<organism evidence="1 2">
    <name type="scientific">Paxillus rubicundulus Ve08.2h10</name>
    <dbReference type="NCBI Taxonomy" id="930991"/>
    <lineage>
        <taxon>Eukaryota</taxon>
        <taxon>Fungi</taxon>
        <taxon>Dikarya</taxon>
        <taxon>Basidiomycota</taxon>
        <taxon>Agaricomycotina</taxon>
        <taxon>Agaricomycetes</taxon>
        <taxon>Agaricomycetidae</taxon>
        <taxon>Boletales</taxon>
        <taxon>Paxilineae</taxon>
        <taxon>Paxillaceae</taxon>
        <taxon>Paxillus</taxon>
    </lineage>
</organism>
<dbReference type="InParanoid" id="A0A0D0DG75"/>
<reference evidence="2" key="2">
    <citation type="submission" date="2015-01" db="EMBL/GenBank/DDBJ databases">
        <title>Evolutionary Origins and Diversification of the Mycorrhizal Mutualists.</title>
        <authorList>
            <consortium name="DOE Joint Genome Institute"/>
            <consortium name="Mycorrhizal Genomics Consortium"/>
            <person name="Kohler A."/>
            <person name="Kuo A."/>
            <person name="Nagy L.G."/>
            <person name="Floudas D."/>
            <person name="Copeland A."/>
            <person name="Barry K.W."/>
            <person name="Cichocki N."/>
            <person name="Veneault-Fourrey C."/>
            <person name="LaButti K."/>
            <person name="Lindquist E.A."/>
            <person name="Lipzen A."/>
            <person name="Lundell T."/>
            <person name="Morin E."/>
            <person name="Murat C."/>
            <person name="Riley R."/>
            <person name="Ohm R."/>
            <person name="Sun H."/>
            <person name="Tunlid A."/>
            <person name="Henrissat B."/>
            <person name="Grigoriev I.V."/>
            <person name="Hibbett D.S."/>
            <person name="Martin F."/>
        </authorList>
    </citation>
    <scope>NUCLEOTIDE SEQUENCE [LARGE SCALE GENOMIC DNA]</scope>
    <source>
        <strain evidence="2">Ve08.2h10</strain>
    </source>
</reference>
<dbReference type="Proteomes" id="UP000054538">
    <property type="component" value="Unassembled WGS sequence"/>
</dbReference>
<keyword evidence="2" id="KW-1185">Reference proteome</keyword>
<proteinExistence type="predicted"/>
<evidence type="ECO:0000313" key="2">
    <source>
        <dbReference type="Proteomes" id="UP000054538"/>
    </source>
</evidence>
<evidence type="ECO:0000313" key="1">
    <source>
        <dbReference type="EMBL" id="KIK76870.1"/>
    </source>
</evidence>
<sequence length="89" mass="10018">MGHLVDKKLELHRGLVNDSLAQLQLAPGNLAILYRQNLQSTNSIHTEMRTCKAILESRNKAFRHVQSCSRAQNTMIHLCASKDILATHI</sequence>
<dbReference type="AlphaFoldDB" id="A0A0D0DG75"/>
<name>A0A0D0DG75_9AGAM</name>
<dbReference type="HOGENOM" id="CLU_2455399_0_0_1"/>